<feature type="chain" id="PRO_5032338708" evidence="7">
    <location>
        <begin position="17"/>
        <end position="332"/>
    </location>
</feature>
<dbReference type="GO" id="GO:0008234">
    <property type="term" value="F:cysteine-type peptidase activity"/>
    <property type="evidence" value="ECO:0007669"/>
    <property type="project" value="UniProtKB-KW"/>
</dbReference>
<evidence type="ECO:0000256" key="7">
    <source>
        <dbReference type="SAM" id="SignalP"/>
    </source>
</evidence>
<reference evidence="10" key="1">
    <citation type="submission" date="2021-02" db="EMBL/GenBank/DDBJ databases">
        <authorList>
            <person name="Nowell W R."/>
        </authorList>
    </citation>
    <scope>NUCLEOTIDE SEQUENCE</scope>
    <source>
        <strain evidence="10">Ploen Becks lab</strain>
    </source>
</reference>
<gene>
    <name evidence="10" type="ORF">OXX778_LOCUS15909</name>
</gene>
<dbReference type="SUPFAM" id="SSF54001">
    <property type="entry name" value="Cysteine proteinases"/>
    <property type="match status" value="1"/>
</dbReference>
<dbReference type="PROSITE" id="PS00139">
    <property type="entry name" value="THIOL_PROTEASE_CYS"/>
    <property type="match status" value="1"/>
</dbReference>
<dbReference type="SMART" id="SM00645">
    <property type="entry name" value="Pept_C1"/>
    <property type="match status" value="1"/>
</dbReference>
<dbReference type="PROSITE" id="PS00639">
    <property type="entry name" value="THIOL_PROTEASE_HIS"/>
    <property type="match status" value="1"/>
</dbReference>
<keyword evidence="11" id="KW-1185">Reference proteome</keyword>
<keyword evidence="3" id="KW-0378">Hydrolase</keyword>
<dbReference type="SMART" id="SM00848">
    <property type="entry name" value="Inhibitor_I29"/>
    <property type="match status" value="1"/>
</dbReference>
<dbReference type="InterPro" id="IPR025661">
    <property type="entry name" value="Pept_asp_AS"/>
</dbReference>
<dbReference type="InterPro" id="IPR013128">
    <property type="entry name" value="Peptidase_C1A"/>
</dbReference>
<dbReference type="CDD" id="cd02248">
    <property type="entry name" value="Peptidase_C1A"/>
    <property type="match status" value="1"/>
</dbReference>
<dbReference type="Proteomes" id="UP000663879">
    <property type="component" value="Unassembled WGS sequence"/>
</dbReference>
<dbReference type="InterPro" id="IPR025660">
    <property type="entry name" value="Pept_his_AS"/>
</dbReference>
<keyword evidence="6" id="KW-1015">Disulfide bond</keyword>
<keyword evidence="2" id="KW-0645">Protease</keyword>
<dbReference type="PROSITE" id="PS00640">
    <property type="entry name" value="THIOL_PROTEASE_ASN"/>
    <property type="match status" value="1"/>
</dbReference>
<evidence type="ECO:0000313" key="10">
    <source>
        <dbReference type="EMBL" id="CAF0990998.1"/>
    </source>
</evidence>
<feature type="signal peptide" evidence="7">
    <location>
        <begin position="1"/>
        <end position="16"/>
    </location>
</feature>
<feature type="domain" description="Peptidase C1A papain C-terminal" evidence="8">
    <location>
        <begin position="120"/>
        <end position="330"/>
    </location>
</feature>
<feature type="domain" description="Cathepsin propeptide inhibitor" evidence="9">
    <location>
        <begin position="26"/>
        <end position="86"/>
    </location>
</feature>
<dbReference type="Gene3D" id="3.90.70.10">
    <property type="entry name" value="Cysteine proteinases"/>
    <property type="match status" value="1"/>
</dbReference>
<sequence>MKYFLIFLISLGTCYCLDDRIGREEFVRFKTIYQKSYASLYEENLRYQIFALQLDRVAVVNTDFNNRRSPYKLAINQYSDLAYNEFLSRRGGFLPTITTIRSSSSISDIPRKKKLNQARQISAFDWRDTGYVTSVKDQQNCGGCWAFAATGAIETQWAIYYGRLRNLSEQNLIDCVVGNYGCNGGVMQLAYDYVRSNGGINGAVKYPYLGVASNCKYFTDSPVANVSSYVRIERGNEVGLEQAVREYGPVSVGINASPDFVNYNGGIYNASDCTDRLNHAVLIVGFNNVNNPPFWIVKNSWGSWWGENGYIRIIKGRNACGIANMASYPIIV</sequence>
<proteinExistence type="inferred from homology"/>
<keyword evidence="4" id="KW-0788">Thiol protease</keyword>
<organism evidence="10 11">
    <name type="scientific">Brachionus calyciflorus</name>
    <dbReference type="NCBI Taxonomy" id="104777"/>
    <lineage>
        <taxon>Eukaryota</taxon>
        <taxon>Metazoa</taxon>
        <taxon>Spiralia</taxon>
        <taxon>Gnathifera</taxon>
        <taxon>Rotifera</taxon>
        <taxon>Eurotatoria</taxon>
        <taxon>Monogononta</taxon>
        <taxon>Pseudotrocha</taxon>
        <taxon>Ploima</taxon>
        <taxon>Brachionidae</taxon>
        <taxon>Brachionus</taxon>
    </lineage>
</organism>
<evidence type="ECO:0000256" key="3">
    <source>
        <dbReference type="ARBA" id="ARBA00022801"/>
    </source>
</evidence>
<evidence type="ECO:0000259" key="9">
    <source>
        <dbReference type="SMART" id="SM00848"/>
    </source>
</evidence>
<keyword evidence="5" id="KW-0865">Zymogen</keyword>
<comment type="caution">
    <text evidence="10">The sequence shown here is derived from an EMBL/GenBank/DDBJ whole genome shotgun (WGS) entry which is preliminary data.</text>
</comment>
<dbReference type="FunFam" id="3.90.70.10:FF:000006">
    <property type="entry name" value="Cathepsin S"/>
    <property type="match status" value="1"/>
</dbReference>
<dbReference type="Pfam" id="PF08246">
    <property type="entry name" value="Inhibitor_I29"/>
    <property type="match status" value="1"/>
</dbReference>
<evidence type="ECO:0000256" key="5">
    <source>
        <dbReference type="ARBA" id="ARBA00023145"/>
    </source>
</evidence>
<name>A0A814G9M6_9BILA</name>
<dbReference type="InterPro" id="IPR000668">
    <property type="entry name" value="Peptidase_C1A_C"/>
</dbReference>
<evidence type="ECO:0000256" key="2">
    <source>
        <dbReference type="ARBA" id="ARBA00022670"/>
    </source>
</evidence>
<accession>A0A814G9M6</accession>
<evidence type="ECO:0000259" key="8">
    <source>
        <dbReference type="SMART" id="SM00645"/>
    </source>
</evidence>
<dbReference type="EMBL" id="CAJNOC010003619">
    <property type="protein sequence ID" value="CAF0990998.1"/>
    <property type="molecule type" value="Genomic_DNA"/>
</dbReference>
<evidence type="ECO:0000256" key="4">
    <source>
        <dbReference type="ARBA" id="ARBA00022807"/>
    </source>
</evidence>
<protein>
    <submittedName>
        <fullName evidence="10">Uncharacterized protein</fullName>
    </submittedName>
</protein>
<dbReference type="InterPro" id="IPR000169">
    <property type="entry name" value="Pept_cys_AS"/>
</dbReference>
<dbReference type="AlphaFoldDB" id="A0A814G9M6"/>
<evidence type="ECO:0000256" key="1">
    <source>
        <dbReference type="ARBA" id="ARBA00008455"/>
    </source>
</evidence>
<evidence type="ECO:0000313" key="11">
    <source>
        <dbReference type="Proteomes" id="UP000663879"/>
    </source>
</evidence>
<dbReference type="GO" id="GO:0006508">
    <property type="term" value="P:proteolysis"/>
    <property type="evidence" value="ECO:0007669"/>
    <property type="project" value="UniProtKB-KW"/>
</dbReference>
<keyword evidence="7" id="KW-0732">Signal</keyword>
<evidence type="ECO:0000256" key="6">
    <source>
        <dbReference type="ARBA" id="ARBA00023157"/>
    </source>
</evidence>
<dbReference type="InterPro" id="IPR039417">
    <property type="entry name" value="Peptidase_C1A_papain-like"/>
</dbReference>
<dbReference type="PRINTS" id="PR00705">
    <property type="entry name" value="PAPAIN"/>
</dbReference>
<dbReference type="Pfam" id="PF00112">
    <property type="entry name" value="Peptidase_C1"/>
    <property type="match status" value="1"/>
</dbReference>
<dbReference type="PANTHER" id="PTHR12411">
    <property type="entry name" value="CYSTEINE PROTEASE FAMILY C1-RELATED"/>
    <property type="match status" value="1"/>
</dbReference>
<dbReference type="InterPro" id="IPR038765">
    <property type="entry name" value="Papain-like_cys_pep_sf"/>
</dbReference>
<dbReference type="InterPro" id="IPR013201">
    <property type="entry name" value="Prot_inhib_I29"/>
</dbReference>
<comment type="similarity">
    <text evidence="1">Belongs to the peptidase C1 family.</text>
</comment>
<dbReference type="OrthoDB" id="10253408at2759"/>